<evidence type="ECO:0000256" key="15">
    <source>
        <dbReference type="SAM" id="Phobius"/>
    </source>
</evidence>
<dbReference type="PANTHER" id="PTHR11690">
    <property type="entry name" value="AMILORIDE-SENSITIVE SODIUM CHANNEL-RELATED"/>
    <property type="match status" value="1"/>
</dbReference>
<comment type="similarity">
    <text evidence="2 13">Belongs to the amiloride-sensitive sodium channel (TC 1.A.6) family.</text>
</comment>
<evidence type="ECO:0000256" key="7">
    <source>
        <dbReference type="ARBA" id="ARBA00023053"/>
    </source>
</evidence>
<feature type="region of interest" description="Disordered" evidence="14">
    <location>
        <begin position="308"/>
        <end position="333"/>
    </location>
</feature>
<evidence type="ECO:0000256" key="9">
    <source>
        <dbReference type="ARBA" id="ARBA00023136"/>
    </source>
</evidence>
<comment type="subcellular location">
    <subcellularLocation>
        <location evidence="1">Membrane</location>
        <topology evidence="1">Multi-pass membrane protein</topology>
    </subcellularLocation>
</comment>
<dbReference type="WBParaSite" id="nRc.2.0.1.t12989-RA">
    <property type="protein sequence ID" value="nRc.2.0.1.t12989-RA"/>
    <property type="gene ID" value="nRc.2.0.1.g12989"/>
</dbReference>
<evidence type="ECO:0000256" key="11">
    <source>
        <dbReference type="ARBA" id="ARBA00023201"/>
    </source>
</evidence>
<evidence type="ECO:0000256" key="8">
    <source>
        <dbReference type="ARBA" id="ARBA00023065"/>
    </source>
</evidence>
<reference evidence="17" key="1">
    <citation type="submission" date="2022-11" db="UniProtKB">
        <authorList>
            <consortium name="WormBaseParasite"/>
        </authorList>
    </citation>
    <scope>IDENTIFICATION</scope>
</reference>
<evidence type="ECO:0000313" key="17">
    <source>
        <dbReference type="WBParaSite" id="nRc.2.0.1.t12989-RA"/>
    </source>
</evidence>
<keyword evidence="12 13" id="KW-0407">Ion channel</keyword>
<keyword evidence="16" id="KW-1185">Reference proteome</keyword>
<proteinExistence type="inferred from homology"/>
<evidence type="ECO:0000256" key="14">
    <source>
        <dbReference type="SAM" id="MobiDB-lite"/>
    </source>
</evidence>
<evidence type="ECO:0000256" key="6">
    <source>
        <dbReference type="ARBA" id="ARBA00022989"/>
    </source>
</evidence>
<keyword evidence="3 13" id="KW-0813">Transport</keyword>
<evidence type="ECO:0000256" key="1">
    <source>
        <dbReference type="ARBA" id="ARBA00004141"/>
    </source>
</evidence>
<evidence type="ECO:0000313" key="16">
    <source>
        <dbReference type="Proteomes" id="UP000887565"/>
    </source>
</evidence>
<keyword evidence="7" id="KW-0915">Sodium</keyword>
<dbReference type="Pfam" id="PF00858">
    <property type="entry name" value="ASC"/>
    <property type="match status" value="1"/>
</dbReference>
<keyword evidence="6 15" id="KW-1133">Transmembrane helix</keyword>
<organism evidence="16 17">
    <name type="scientific">Romanomermis culicivorax</name>
    <name type="common">Nematode worm</name>
    <dbReference type="NCBI Taxonomy" id="13658"/>
    <lineage>
        <taxon>Eukaryota</taxon>
        <taxon>Metazoa</taxon>
        <taxon>Ecdysozoa</taxon>
        <taxon>Nematoda</taxon>
        <taxon>Enoplea</taxon>
        <taxon>Dorylaimia</taxon>
        <taxon>Mermithida</taxon>
        <taxon>Mermithoidea</taxon>
        <taxon>Mermithidae</taxon>
        <taxon>Romanomermis</taxon>
    </lineage>
</organism>
<protein>
    <submittedName>
        <fullName evidence="17">Uncharacterized protein</fullName>
    </submittedName>
</protein>
<keyword evidence="9 15" id="KW-0472">Membrane</keyword>
<name>A0A915IGQ1_ROMCU</name>
<sequence length="333" mass="38263">MSICLNRRTDFGRGVKNTSKRRKSRIFWTLVFFCCLATFIYLALALFFKYLKFDKTTQIDLEFRNAPFPAVTFCNLSPYKASEAAKVDSLNRVISSFNDASAKLAPNEEAEKEVPKTRKVVQNRKKRQIWSSTSEEEDKSNRFVPVYAHCNCPREPPIRAPIDDANHRSRRVDPTIAACTPTMNEPNTFDHQCLCIFDQLERKPWLCYDLDHWSKRQCTKCELTIGRHGRCPTGLDSRYAGLAASTIECICPKATTSCLEGLEPYGKLWTMGKSPVELYPENFYEPLPDPPDPEKQFKFKMASALRADSNGTNESETEREYPPIQFDSLWECE</sequence>
<dbReference type="GO" id="GO:0015280">
    <property type="term" value="F:ligand-gated sodium channel activity"/>
    <property type="evidence" value="ECO:0007669"/>
    <property type="project" value="TreeGrafter"/>
</dbReference>
<evidence type="ECO:0000256" key="10">
    <source>
        <dbReference type="ARBA" id="ARBA00023180"/>
    </source>
</evidence>
<keyword evidence="11 13" id="KW-0739">Sodium transport</keyword>
<keyword evidence="10" id="KW-0325">Glycoprotein</keyword>
<dbReference type="PRINTS" id="PR01078">
    <property type="entry name" value="AMINACHANNEL"/>
</dbReference>
<feature type="transmembrane region" description="Helical" evidence="15">
    <location>
        <begin position="26"/>
        <end position="48"/>
    </location>
</feature>
<keyword evidence="5 13" id="KW-0812">Transmembrane</keyword>
<evidence type="ECO:0000256" key="4">
    <source>
        <dbReference type="ARBA" id="ARBA00022461"/>
    </source>
</evidence>
<evidence type="ECO:0000256" key="3">
    <source>
        <dbReference type="ARBA" id="ARBA00022448"/>
    </source>
</evidence>
<evidence type="ECO:0000256" key="13">
    <source>
        <dbReference type="RuleBase" id="RU000679"/>
    </source>
</evidence>
<evidence type="ECO:0000256" key="2">
    <source>
        <dbReference type="ARBA" id="ARBA00007193"/>
    </source>
</evidence>
<dbReference type="InterPro" id="IPR001873">
    <property type="entry name" value="ENaC"/>
</dbReference>
<keyword evidence="4 13" id="KW-0894">Sodium channel</keyword>
<keyword evidence="8 13" id="KW-0406">Ion transport</keyword>
<evidence type="ECO:0000256" key="12">
    <source>
        <dbReference type="ARBA" id="ARBA00023303"/>
    </source>
</evidence>
<dbReference type="AlphaFoldDB" id="A0A915IGQ1"/>
<dbReference type="PANTHER" id="PTHR11690:SF248">
    <property type="entry name" value="PICKPOCKET 17, ISOFORM A"/>
    <property type="match status" value="1"/>
</dbReference>
<dbReference type="OMA" id="STIECIC"/>
<accession>A0A915IGQ1</accession>
<dbReference type="GO" id="GO:0005886">
    <property type="term" value="C:plasma membrane"/>
    <property type="evidence" value="ECO:0007669"/>
    <property type="project" value="TreeGrafter"/>
</dbReference>
<dbReference type="Proteomes" id="UP000887565">
    <property type="component" value="Unplaced"/>
</dbReference>
<evidence type="ECO:0000256" key="5">
    <source>
        <dbReference type="ARBA" id="ARBA00022692"/>
    </source>
</evidence>